<keyword evidence="1" id="KW-0472">Membrane</keyword>
<dbReference type="Proteomes" id="UP000824088">
    <property type="component" value="Unassembled WGS sequence"/>
</dbReference>
<reference evidence="2" key="2">
    <citation type="journal article" date="2021" name="PeerJ">
        <title>Extensive microbial diversity within the chicken gut microbiome revealed by metagenomics and culture.</title>
        <authorList>
            <person name="Gilroy R."/>
            <person name="Ravi A."/>
            <person name="Getino M."/>
            <person name="Pursley I."/>
            <person name="Horton D.L."/>
            <person name="Alikhan N.F."/>
            <person name="Baker D."/>
            <person name="Gharbi K."/>
            <person name="Hall N."/>
            <person name="Watson M."/>
            <person name="Adriaenssens E.M."/>
            <person name="Foster-Nyarko E."/>
            <person name="Jarju S."/>
            <person name="Secka A."/>
            <person name="Antonio M."/>
            <person name="Oren A."/>
            <person name="Chaudhuri R.R."/>
            <person name="La Ragione R."/>
            <person name="Hildebrand F."/>
            <person name="Pallen M.J."/>
        </authorList>
    </citation>
    <scope>NUCLEOTIDE SEQUENCE</scope>
    <source>
        <strain evidence="2">1063</strain>
    </source>
</reference>
<keyword evidence="1" id="KW-0812">Transmembrane</keyword>
<accession>A0A9D1L2E1</accession>
<reference evidence="2" key="1">
    <citation type="submission" date="2020-10" db="EMBL/GenBank/DDBJ databases">
        <authorList>
            <person name="Gilroy R."/>
        </authorList>
    </citation>
    <scope>NUCLEOTIDE SEQUENCE</scope>
    <source>
        <strain evidence="2">1063</strain>
    </source>
</reference>
<organism evidence="2 3">
    <name type="scientific">Candidatus Limadaptatus stercorigallinarum</name>
    <dbReference type="NCBI Taxonomy" id="2840845"/>
    <lineage>
        <taxon>Bacteria</taxon>
        <taxon>Bacillati</taxon>
        <taxon>Bacillota</taxon>
        <taxon>Clostridia</taxon>
        <taxon>Eubacteriales</taxon>
        <taxon>Candidatus Limadaptatus</taxon>
    </lineage>
</organism>
<feature type="transmembrane region" description="Helical" evidence="1">
    <location>
        <begin position="35"/>
        <end position="53"/>
    </location>
</feature>
<gene>
    <name evidence="2" type="ORF">IAD51_04480</name>
</gene>
<protein>
    <submittedName>
        <fullName evidence="2">Uncharacterized protein</fullName>
    </submittedName>
</protein>
<evidence type="ECO:0000313" key="2">
    <source>
        <dbReference type="EMBL" id="HIU21471.1"/>
    </source>
</evidence>
<sequence>MIFTGEHYYLGLIQAALIVVHILLGVFVAGKNRCFDRLVVWVIGAYLLFYKMWEYGPFETLPLDLSAMSYFLFGFAAFIPFRPLKTAASFSAMLSGVVYAVTMTLYPESHIGILHTSNRYFLVAMAMANHNLMFAGGLFMSSRHRFVRTDYVWVFGWLAFFFGYVILLIYGYGADLRTSSIVQIMQGTLVADVLGLEMTAAYYVVYYIIFFSLFGAVVWLYGLLNRAYHKKDPPYLPPPRALPEFFA</sequence>
<name>A0A9D1L2E1_9FIRM</name>
<feature type="transmembrane region" description="Helical" evidence="1">
    <location>
        <begin position="65"/>
        <end position="81"/>
    </location>
</feature>
<proteinExistence type="predicted"/>
<dbReference type="EMBL" id="DVMN01000080">
    <property type="protein sequence ID" value="HIU21471.1"/>
    <property type="molecule type" value="Genomic_DNA"/>
</dbReference>
<evidence type="ECO:0000256" key="1">
    <source>
        <dbReference type="SAM" id="Phobius"/>
    </source>
</evidence>
<keyword evidence="1" id="KW-1133">Transmembrane helix</keyword>
<feature type="transmembrane region" description="Helical" evidence="1">
    <location>
        <begin position="151"/>
        <end position="172"/>
    </location>
</feature>
<comment type="caution">
    <text evidence="2">The sequence shown here is derived from an EMBL/GenBank/DDBJ whole genome shotgun (WGS) entry which is preliminary data.</text>
</comment>
<evidence type="ECO:0000313" key="3">
    <source>
        <dbReference type="Proteomes" id="UP000824088"/>
    </source>
</evidence>
<feature type="transmembrane region" description="Helical" evidence="1">
    <location>
        <begin position="204"/>
        <end position="224"/>
    </location>
</feature>
<feature type="transmembrane region" description="Helical" evidence="1">
    <location>
        <begin position="88"/>
        <end position="107"/>
    </location>
</feature>
<dbReference type="AlphaFoldDB" id="A0A9D1L2E1"/>
<feature type="transmembrane region" description="Helical" evidence="1">
    <location>
        <begin position="119"/>
        <end position="139"/>
    </location>
</feature>
<feature type="transmembrane region" description="Helical" evidence="1">
    <location>
        <begin position="6"/>
        <end position="28"/>
    </location>
</feature>